<keyword evidence="2" id="KW-0732">Signal</keyword>
<feature type="chain" id="PRO_5041231724" description="Secreted protein" evidence="2">
    <location>
        <begin position="20"/>
        <end position="98"/>
    </location>
</feature>
<evidence type="ECO:0000313" key="3">
    <source>
        <dbReference type="EMBL" id="KAK0640754.1"/>
    </source>
</evidence>
<evidence type="ECO:0008006" key="5">
    <source>
        <dbReference type="Google" id="ProtNLM"/>
    </source>
</evidence>
<name>A0AA39XV05_9PEZI</name>
<feature type="transmembrane region" description="Helical" evidence="1">
    <location>
        <begin position="50"/>
        <end position="70"/>
    </location>
</feature>
<comment type="caution">
    <text evidence="3">The sequence shown here is derived from an EMBL/GenBank/DDBJ whole genome shotgun (WGS) entry which is preliminary data.</text>
</comment>
<reference evidence="3" key="1">
    <citation type="submission" date="2023-06" db="EMBL/GenBank/DDBJ databases">
        <title>Genome-scale phylogeny and comparative genomics of the fungal order Sordariales.</title>
        <authorList>
            <consortium name="Lawrence Berkeley National Laboratory"/>
            <person name="Hensen N."/>
            <person name="Bonometti L."/>
            <person name="Westerberg I."/>
            <person name="Brannstrom I.O."/>
            <person name="Guillou S."/>
            <person name="Cros-Aarteil S."/>
            <person name="Calhoun S."/>
            <person name="Haridas S."/>
            <person name="Kuo A."/>
            <person name="Mondo S."/>
            <person name="Pangilinan J."/>
            <person name="Riley R."/>
            <person name="Labutti K."/>
            <person name="Andreopoulos B."/>
            <person name="Lipzen A."/>
            <person name="Chen C."/>
            <person name="Yanf M."/>
            <person name="Daum C."/>
            <person name="Ng V."/>
            <person name="Clum A."/>
            <person name="Steindorff A."/>
            <person name="Ohm R."/>
            <person name="Martin F."/>
            <person name="Silar P."/>
            <person name="Natvig D."/>
            <person name="Lalanne C."/>
            <person name="Gautier V."/>
            <person name="Ament-Velasquez S.L."/>
            <person name="Kruys A."/>
            <person name="Hutchinson M.I."/>
            <person name="Powell A.J."/>
            <person name="Barry K."/>
            <person name="Miller A.N."/>
            <person name="Grigoriev I.V."/>
            <person name="Debuchy R."/>
            <person name="Gladieux P."/>
            <person name="Thoren M.H."/>
            <person name="Johannesson H."/>
        </authorList>
    </citation>
    <scope>NUCLEOTIDE SEQUENCE</scope>
    <source>
        <strain evidence="3">SMH2532-1</strain>
    </source>
</reference>
<protein>
    <recommendedName>
        <fullName evidence="5">Secreted protein</fullName>
    </recommendedName>
</protein>
<dbReference type="EMBL" id="JAULSV010000006">
    <property type="protein sequence ID" value="KAK0640754.1"/>
    <property type="molecule type" value="Genomic_DNA"/>
</dbReference>
<evidence type="ECO:0000313" key="4">
    <source>
        <dbReference type="Proteomes" id="UP001174936"/>
    </source>
</evidence>
<accession>A0AA39XV05</accession>
<dbReference type="AlphaFoldDB" id="A0AA39XV05"/>
<sequence>MIWCKTLTSWFLGTLPASAASPHGVSPLIQGFSTIMQRFEEMPFFKPWDSHQSCSIPALFLLALFFLAYLSTGHRSPFGGCRIDRWRRRLRPFRNGII</sequence>
<proteinExistence type="predicted"/>
<evidence type="ECO:0000256" key="1">
    <source>
        <dbReference type="SAM" id="Phobius"/>
    </source>
</evidence>
<keyword evidence="1" id="KW-0472">Membrane</keyword>
<keyword evidence="1" id="KW-1133">Transmembrane helix</keyword>
<evidence type="ECO:0000256" key="2">
    <source>
        <dbReference type="SAM" id="SignalP"/>
    </source>
</evidence>
<organism evidence="3 4">
    <name type="scientific">Cercophora newfieldiana</name>
    <dbReference type="NCBI Taxonomy" id="92897"/>
    <lineage>
        <taxon>Eukaryota</taxon>
        <taxon>Fungi</taxon>
        <taxon>Dikarya</taxon>
        <taxon>Ascomycota</taxon>
        <taxon>Pezizomycotina</taxon>
        <taxon>Sordariomycetes</taxon>
        <taxon>Sordariomycetidae</taxon>
        <taxon>Sordariales</taxon>
        <taxon>Lasiosphaeriaceae</taxon>
        <taxon>Cercophora</taxon>
    </lineage>
</organism>
<feature type="signal peptide" evidence="2">
    <location>
        <begin position="1"/>
        <end position="19"/>
    </location>
</feature>
<dbReference type="Proteomes" id="UP001174936">
    <property type="component" value="Unassembled WGS sequence"/>
</dbReference>
<keyword evidence="4" id="KW-1185">Reference proteome</keyword>
<keyword evidence="1" id="KW-0812">Transmembrane</keyword>
<gene>
    <name evidence="3" type="ORF">B0T16DRAFT_201936</name>
</gene>